<comment type="caution">
    <text evidence="4">The sequence shown here is derived from an EMBL/GenBank/DDBJ whole genome shotgun (WGS) entry which is preliminary data.</text>
</comment>
<keyword evidence="2" id="KW-0812">Transmembrane</keyword>
<keyword evidence="3" id="KW-0175">Coiled coil</keyword>
<sequence length="474" mass="50517">MIPSFSALSSALIGVCVALLAGCAAGPAHPPPSAELSEAAAASFKHQAGWQPMPSQPLASTAAWWQAFGDAELDRLMQAANADNLDVAQAAARDRQARALWRQAGAARRPQLGLSGSALRTESSSANGHNSYAVALEASWALDLWGRLAREQDASGAHVQATAADLAAARLSTQLNVAEQYWRLRVLDQQLALLARTLAAYERSLTLTRHQYDAGLAARADVIQAETQWQTLRTRVHDLQLQRVQHEHALAVLSGRAPVDLSLPAMATLLPAVPVAPVQLPSLLLTRRPDVVAAERRVAQANAQIGVAQAAWWPDITLGATGGGTGPRLGELFQAPWRYWSLGPTLAATLLDSGRRSAGVDLAEARYEETVAAYRQTVLTSLREVDDALATLQQLAAKAEQQARLVALAEENERVVTTRYRAGLVGFLEVVVAQNLTLESQRTALDVTAERLVASVRLIAALGGGWQGLGAENG</sequence>
<evidence type="ECO:0000313" key="4">
    <source>
        <dbReference type="EMBL" id="RRS02832.1"/>
    </source>
</evidence>
<keyword evidence="2" id="KW-0564">Palmitate</keyword>
<feature type="coiled-coil region" evidence="3">
    <location>
        <begin position="382"/>
        <end position="412"/>
    </location>
</feature>
<dbReference type="AlphaFoldDB" id="A0A3R8T9W4"/>
<dbReference type="Pfam" id="PF02321">
    <property type="entry name" value="OEP"/>
    <property type="match status" value="2"/>
</dbReference>
<evidence type="ECO:0000256" key="2">
    <source>
        <dbReference type="RuleBase" id="RU362097"/>
    </source>
</evidence>
<keyword evidence="2" id="KW-0732">Signal</keyword>
<gene>
    <name evidence="4" type="ORF">EIP75_18880</name>
</gene>
<dbReference type="OrthoDB" id="9770517at2"/>
<dbReference type="EMBL" id="RSED01000018">
    <property type="protein sequence ID" value="RRS02832.1"/>
    <property type="molecule type" value="Genomic_DNA"/>
</dbReference>
<comment type="similarity">
    <text evidence="1 2">Belongs to the outer membrane factor (OMF) (TC 1.B.17) family.</text>
</comment>
<protein>
    <submittedName>
        <fullName evidence="4">Efflux transporter outer membrane subunit</fullName>
    </submittedName>
</protein>
<dbReference type="RefSeq" id="WP_125244839.1">
    <property type="nucleotide sequence ID" value="NZ_RSED01000018.1"/>
</dbReference>
<evidence type="ECO:0000256" key="3">
    <source>
        <dbReference type="SAM" id="Coils"/>
    </source>
</evidence>
<proteinExistence type="inferred from homology"/>
<name>A0A3R8T9W4_9BURK</name>
<keyword evidence="2" id="KW-0472">Membrane</keyword>
<feature type="chain" id="PRO_5018379249" evidence="2">
    <location>
        <begin position="22"/>
        <end position="474"/>
    </location>
</feature>
<dbReference type="GO" id="GO:0015562">
    <property type="term" value="F:efflux transmembrane transporter activity"/>
    <property type="evidence" value="ECO:0007669"/>
    <property type="project" value="InterPro"/>
</dbReference>
<accession>A0A3R8T9W4</accession>
<dbReference type="Gene3D" id="1.20.1600.10">
    <property type="entry name" value="Outer membrane efflux proteins (OEP)"/>
    <property type="match status" value="1"/>
</dbReference>
<keyword evidence="2" id="KW-0449">Lipoprotein</keyword>
<reference evidence="4 5" key="1">
    <citation type="submission" date="2018-12" db="EMBL/GenBank/DDBJ databases">
        <title>The whole draft genome of Aquabacterium sp. SJQ9.</title>
        <authorList>
            <person name="Sun L."/>
            <person name="Gao X."/>
            <person name="Chen W."/>
            <person name="Huang K."/>
        </authorList>
    </citation>
    <scope>NUCLEOTIDE SEQUENCE [LARGE SCALE GENOMIC DNA]</scope>
    <source>
        <strain evidence="4 5">SJQ9</strain>
    </source>
</reference>
<dbReference type="Proteomes" id="UP000269265">
    <property type="component" value="Unassembled WGS sequence"/>
</dbReference>
<dbReference type="GO" id="GO:0005886">
    <property type="term" value="C:plasma membrane"/>
    <property type="evidence" value="ECO:0007669"/>
    <property type="project" value="UniProtKB-SubCell"/>
</dbReference>
<dbReference type="NCBIfam" id="TIGR01845">
    <property type="entry name" value="outer_NodT"/>
    <property type="match status" value="1"/>
</dbReference>
<dbReference type="PANTHER" id="PTHR30203">
    <property type="entry name" value="OUTER MEMBRANE CATION EFFLUX PROTEIN"/>
    <property type="match status" value="1"/>
</dbReference>
<keyword evidence="5" id="KW-1185">Reference proteome</keyword>
<dbReference type="PANTHER" id="PTHR30203:SF33">
    <property type="entry name" value="BLR4455 PROTEIN"/>
    <property type="match status" value="1"/>
</dbReference>
<dbReference type="InterPro" id="IPR003423">
    <property type="entry name" value="OMP_efflux"/>
</dbReference>
<keyword evidence="2" id="KW-1134">Transmembrane beta strand</keyword>
<evidence type="ECO:0000256" key="1">
    <source>
        <dbReference type="ARBA" id="ARBA00007613"/>
    </source>
</evidence>
<feature type="signal peptide" evidence="2">
    <location>
        <begin position="1"/>
        <end position="21"/>
    </location>
</feature>
<dbReference type="Gene3D" id="2.20.200.10">
    <property type="entry name" value="Outer membrane efflux proteins (OEP)"/>
    <property type="match status" value="1"/>
</dbReference>
<organism evidence="4 5">
    <name type="scientific">Aquabacterium soli</name>
    <dbReference type="NCBI Taxonomy" id="2493092"/>
    <lineage>
        <taxon>Bacteria</taxon>
        <taxon>Pseudomonadati</taxon>
        <taxon>Pseudomonadota</taxon>
        <taxon>Betaproteobacteria</taxon>
        <taxon>Burkholderiales</taxon>
        <taxon>Aquabacterium</taxon>
    </lineage>
</organism>
<dbReference type="SUPFAM" id="SSF56954">
    <property type="entry name" value="Outer membrane efflux proteins (OEP)"/>
    <property type="match status" value="1"/>
</dbReference>
<evidence type="ECO:0000313" key="5">
    <source>
        <dbReference type="Proteomes" id="UP000269265"/>
    </source>
</evidence>
<dbReference type="InterPro" id="IPR010131">
    <property type="entry name" value="MdtP/NodT-like"/>
</dbReference>
<comment type="subcellular location">
    <subcellularLocation>
        <location evidence="2">Cell membrane</location>
        <topology evidence="2">Lipid-anchor</topology>
    </subcellularLocation>
</comment>